<name>A0A3P8G4T6_9TREM</name>
<evidence type="ECO:0000313" key="2">
    <source>
        <dbReference type="EMBL" id="VDP62055.1"/>
    </source>
</evidence>
<proteinExistence type="predicted"/>
<feature type="transmembrane region" description="Helical" evidence="1">
    <location>
        <begin position="110"/>
        <end position="132"/>
    </location>
</feature>
<accession>A0A3P8G4T6</accession>
<reference evidence="2 3" key="1">
    <citation type="submission" date="2018-11" db="EMBL/GenBank/DDBJ databases">
        <authorList>
            <consortium name="Pathogen Informatics"/>
        </authorList>
    </citation>
    <scope>NUCLEOTIDE SEQUENCE [LARGE SCALE GENOMIC DNA]</scope>
    <source>
        <strain>Denwood</strain>
        <strain evidence="3">Zambia</strain>
    </source>
</reference>
<evidence type="ECO:0000256" key="1">
    <source>
        <dbReference type="SAM" id="Phobius"/>
    </source>
</evidence>
<dbReference type="AlphaFoldDB" id="A0A3P8G4T6"/>
<keyword evidence="1" id="KW-0472">Membrane</keyword>
<dbReference type="Proteomes" id="UP000269396">
    <property type="component" value="Unassembled WGS sequence"/>
</dbReference>
<gene>
    <name evidence="2" type="ORF">SMTD_LOCUS12855</name>
</gene>
<dbReference type="EMBL" id="UZAL01032882">
    <property type="protein sequence ID" value="VDP62055.1"/>
    <property type="molecule type" value="Genomic_DNA"/>
</dbReference>
<keyword evidence="1" id="KW-1133">Transmembrane helix</keyword>
<keyword evidence="3" id="KW-1185">Reference proteome</keyword>
<sequence length="203" mass="23539">MILIPNLGEENMEYLHSYCYICFQCLCRNIVWSCCFATLDLSDDHADFFSCWCANIDWEVRGCCFDVGWVQWGWSIQEFLEVIYSPVLLFFNVSDYLALLAFHWSYWFTIISSELLCCIIQLSHVSLSFSLFRRRCQILHIFTFVDSDAPLHPLVYFCVFSLCLGFLFSCSAGIDCFLLVPPFLNLIQYINSDPLLAVVLLVA</sequence>
<keyword evidence="1" id="KW-0812">Transmembrane</keyword>
<protein>
    <submittedName>
        <fullName evidence="2">Uncharacterized protein</fullName>
    </submittedName>
</protein>
<organism evidence="2 3">
    <name type="scientific">Schistosoma mattheei</name>
    <dbReference type="NCBI Taxonomy" id="31246"/>
    <lineage>
        <taxon>Eukaryota</taxon>
        <taxon>Metazoa</taxon>
        <taxon>Spiralia</taxon>
        <taxon>Lophotrochozoa</taxon>
        <taxon>Platyhelminthes</taxon>
        <taxon>Trematoda</taxon>
        <taxon>Digenea</taxon>
        <taxon>Strigeidida</taxon>
        <taxon>Schistosomatoidea</taxon>
        <taxon>Schistosomatidae</taxon>
        <taxon>Schistosoma</taxon>
    </lineage>
</organism>
<feature type="transmembrane region" description="Helical" evidence="1">
    <location>
        <begin position="153"/>
        <end position="180"/>
    </location>
</feature>
<evidence type="ECO:0000313" key="3">
    <source>
        <dbReference type="Proteomes" id="UP000269396"/>
    </source>
</evidence>